<organism evidence="1 2">
    <name type="scientific">Blastopirellula marina</name>
    <dbReference type="NCBI Taxonomy" id="124"/>
    <lineage>
        <taxon>Bacteria</taxon>
        <taxon>Pseudomonadati</taxon>
        <taxon>Planctomycetota</taxon>
        <taxon>Planctomycetia</taxon>
        <taxon>Pirellulales</taxon>
        <taxon>Pirellulaceae</taxon>
        <taxon>Blastopirellula</taxon>
    </lineage>
</organism>
<comment type="caution">
    <text evidence="1">The sequence shown here is derived from an EMBL/GenBank/DDBJ whole genome shotgun (WGS) entry which is preliminary data.</text>
</comment>
<evidence type="ECO:0000313" key="1">
    <source>
        <dbReference type="EMBL" id="PQO27386.1"/>
    </source>
</evidence>
<accession>A0A2S8F5F1</accession>
<sequence length="80" mass="8916">MNPYSYVLSDLFVDPHSQHNELAWLHGVLVLGEGFGVSANGNPYQAVLDDLASRGFNANALARVRQMLQARNEAYQRGQR</sequence>
<proteinExistence type="predicted"/>
<dbReference type="OrthoDB" id="9975162at2"/>
<dbReference type="RefSeq" id="WP_105356078.1">
    <property type="nucleotide sequence ID" value="NZ_PUIA01000057.1"/>
</dbReference>
<name>A0A2S8F5F1_9BACT</name>
<dbReference type="AlphaFoldDB" id="A0A2S8F5F1"/>
<protein>
    <submittedName>
        <fullName evidence="1">Uncharacterized protein</fullName>
    </submittedName>
</protein>
<evidence type="ECO:0000313" key="2">
    <source>
        <dbReference type="Proteomes" id="UP000240009"/>
    </source>
</evidence>
<dbReference type="EMBL" id="PUIA01000057">
    <property type="protein sequence ID" value="PQO27386.1"/>
    <property type="molecule type" value="Genomic_DNA"/>
</dbReference>
<dbReference type="Proteomes" id="UP000240009">
    <property type="component" value="Unassembled WGS sequence"/>
</dbReference>
<gene>
    <name evidence="1" type="ORF">C5Y96_17755</name>
</gene>
<reference evidence="1 2" key="1">
    <citation type="submission" date="2018-02" db="EMBL/GenBank/DDBJ databases">
        <title>Comparative genomes isolates from brazilian mangrove.</title>
        <authorList>
            <person name="Araujo J.E."/>
            <person name="Taketani R.G."/>
            <person name="Silva M.C.P."/>
            <person name="Loureco M.V."/>
            <person name="Andreote F.D."/>
        </authorList>
    </citation>
    <scope>NUCLEOTIDE SEQUENCE [LARGE SCALE GENOMIC DNA]</scope>
    <source>
        <strain evidence="1 2">HEX-2 MGV</strain>
    </source>
</reference>